<sequence>MGAALISGLLPEVVRWAESATAPSRRIPEPPPHPAEALLFPEELEHAARFAPVRRAEFAAVRACARAALGELGFAPGPILPGPRREPIWPEGVSGSMTHCEGYCAAAVALSVDLLGLGIDAEVNRSLPGDVLGYVTRPAERTMLADLARRAPIGVPWDTLLFSAKESVYKTWFPLTRSWLGFEEAEVVLDPGGTFTARLLVPAGPLPELLHGRWAAGGGLVATAVAVPNR</sequence>
<reference evidence="6" key="1">
    <citation type="submission" date="2021-04" db="EMBL/GenBank/DDBJ databases">
        <title>Genome based classification of Actinospica acidithermotolerans sp. nov., an actinobacterium isolated from an Indonesian hot spring.</title>
        <authorList>
            <person name="Kusuma A.B."/>
            <person name="Putra K.E."/>
            <person name="Nafisah S."/>
            <person name="Loh J."/>
            <person name="Nouioui I."/>
            <person name="Goodfellow M."/>
        </authorList>
    </citation>
    <scope>NUCLEOTIDE SEQUENCE</scope>
    <source>
        <strain evidence="6">CSCA 57</strain>
    </source>
</reference>
<evidence type="ECO:0000259" key="4">
    <source>
        <dbReference type="Pfam" id="PF01648"/>
    </source>
</evidence>
<feature type="binding site" evidence="3">
    <location>
        <position position="122"/>
    </location>
    <ligand>
        <name>Mg(2+)</name>
        <dbReference type="ChEBI" id="CHEBI:18420"/>
    </ligand>
</feature>
<dbReference type="Pfam" id="PF17837">
    <property type="entry name" value="4PPT_N"/>
    <property type="match status" value="1"/>
</dbReference>
<feature type="binding site" evidence="2">
    <location>
        <position position="120"/>
    </location>
    <ligand>
        <name>CoA</name>
        <dbReference type="ChEBI" id="CHEBI:57287"/>
    </ligand>
</feature>
<feature type="binding site" evidence="2">
    <location>
        <position position="166"/>
    </location>
    <ligand>
        <name>CoA</name>
        <dbReference type="ChEBI" id="CHEBI:57287"/>
    </ligand>
</feature>
<dbReference type="GO" id="GO:0005886">
    <property type="term" value="C:plasma membrane"/>
    <property type="evidence" value="ECO:0007669"/>
    <property type="project" value="TreeGrafter"/>
</dbReference>
<protein>
    <submittedName>
        <fullName evidence="6">4'-phosphopantetheinyl transferase superfamily protein</fullName>
    </submittedName>
</protein>
<dbReference type="SUPFAM" id="SSF56214">
    <property type="entry name" value="4'-phosphopantetheinyl transferase"/>
    <property type="match status" value="1"/>
</dbReference>
<feature type="domain" description="4'-phosphopantetheinyl transferase" evidence="4">
    <location>
        <begin position="116"/>
        <end position="205"/>
    </location>
</feature>
<organism evidence="6 7">
    <name type="scientific">Actinospica durhamensis</name>
    <dbReference type="NCBI Taxonomy" id="1508375"/>
    <lineage>
        <taxon>Bacteria</taxon>
        <taxon>Bacillati</taxon>
        <taxon>Actinomycetota</taxon>
        <taxon>Actinomycetes</taxon>
        <taxon>Catenulisporales</taxon>
        <taxon>Actinospicaceae</taxon>
        <taxon>Actinospica</taxon>
    </lineage>
</organism>
<feature type="binding site" evidence="2">
    <location>
        <position position="180"/>
    </location>
    <ligand>
        <name>CoA</name>
        <dbReference type="ChEBI" id="CHEBI:57287"/>
    </ligand>
</feature>
<dbReference type="InterPro" id="IPR041354">
    <property type="entry name" value="4PPT_N"/>
</dbReference>
<evidence type="ECO:0000313" key="7">
    <source>
        <dbReference type="Proteomes" id="UP000675781"/>
    </source>
</evidence>
<dbReference type="PANTHER" id="PTHR38096:SF1">
    <property type="entry name" value="ENTEROBACTIN SYNTHASE COMPONENT D"/>
    <property type="match status" value="1"/>
</dbReference>
<comment type="caution">
    <text evidence="6">The sequence shown here is derived from an EMBL/GenBank/DDBJ whole genome shotgun (WGS) entry which is preliminary data.</text>
</comment>
<dbReference type="GO" id="GO:0008897">
    <property type="term" value="F:holo-[acyl-carrier-protein] synthase activity"/>
    <property type="evidence" value="ECO:0007669"/>
    <property type="project" value="InterPro"/>
</dbReference>
<dbReference type="InterPro" id="IPR008278">
    <property type="entry name" value="4-PPantetheinyl_Trfase_dom"/>
</dbReference>
<accession>A0A941ERW9</accession>
<dbReference type="GO" id="GO:0009239">
    <property type="term" value="P:enterobactin biosynthetic process"/>
    <property type="evidence" value="ECO:0007669"/>
    <property type="project" value="InterPro"/>
</dbReference>
<proteinExistence type="predicted"/>
<keyword evidence="1 6" id="KW-0808">Transferase</keyword>
<comment type="cofactor">
    <cofactor evidence="3">
        <name>Mg(2+)</name>
        <dbReference type="ChEBI" id="CHEBI:18420"/>
    </cofactor>
</comment>
<dbReference type="Pfam" id="PF01648">
    <property type="entry name" value="ACPS"/>
    <property type="match status" value="1"/>
</dbReference>
<dbReference type="PRINTS" id="PR01399">
    <property type="entry name" value="ENTSNTHTASED"/>
</dbReference>
<feature type="domain" description="4'-phosphopantetheinyl transferase N-terminal" evidence="5">
    <location>
        <begin position="47"/>
        <end position="109"/>
    </location>
</feature>
<keyword evidence="7" id="KW-1185">Reference proteome</keyword>
<gene>
    <name evidence="6" type="ORF">KDL01_28690</name>
</gene>
<feature type="binding site" evidence="3">
    <location>
        <position position="121"/>
    </location>
    <ligand>
        <name>Mg(2+)</name>
        <dbReference type="ChEBI" id="CHEBI:18420"/>
    </ligand>
</feature>
<keyword evidence="3" id="KW-0460">Magnesium</keyword>
<feature type="binding site" evidence="2">
    <location>
        <position position="62"/>
    </location>
    <ligand>
        <name>CoA</name>
        <dbReference type="ChEBI" id="CHEBI:57287"/>
    </ligand>
</feature>
<dbReference type="AlphaFoldDB" id="A0A941ERW9"/>
<evidence type="ECO:0000259" key="5">
    <source>
        <dbReference type="Pfam" id="PF17837"/>
    </source>
</evidence>
<evidence type="ECO:0000256" key="1">
    <source>
        <dbReference type="ARBA" id="ARBA00022679"/>
    </source>
</evidence>
<dbReference type="RefSeq" id="WP_212531757.1">
    <property type="nucleotide sequence ID" value="NZ_JAGSOG010000193.1"/>
</dbReference>
<dbReference type="EMBL" id="JAGSOG010000193">
    <property type="protein sequence ID" value="MBR7837290.1"/>
    <property type="molecule type" value="Genomic_DNA"/>
</dbReference>
<dbReference type="Proteomes" id="UP000675781">
    <property type="component" value="Unassembled WGS sequence"/>
</dbReference>
<dbReference type="Gene3D" id="3.90.470.20">
    <property type="entry name" value="4'-phosphopantetheinyl transferase domain"/>
    <property type="match status" value="1"/>
</dbReference>
<dbReference type="InterPro" id="IPR037143">
    <property type="entry name" value="4-PPantetheinyl_Trfase_dom_sf"/>
</dbReference>
<dbReference type="PANTHER" id="PTHR38096">
    <property type="entry name" value="ENTEROBACTIN SYNTHASE COMPONENT D"/>
    <property type="match status" value="1"/>
</dbReference>
<evidence type="ECO:0000256" key="2">
    <source>
        <dbReference type="PIRSR" id="PIRSR603542-1"/>
    </source>
</evidence>
<feature type="binding site" evidence="2">
    <location>
        <position position="54"/>
    </location>
    <ligand>
        <name>CoA</name>
        <dbReference type="ChEBI" id="CHEBI:57287"/>
    </ligand>
</feature>
<evidence type="ECO:0000313" key="6">
    <source>
        <dbReference type="EMBL" id="MBR7837290.1"/>
    </source>
</evidence>
<name>A0A941ERW9_9ACTN</name>
<dbReference type="GO" id="GO:0000287">
    <property type="term" value="F:magnesium ion binding"/>
    <property type="evidence" value="ECO:0007669"/>
    <property type="project" value="InterPro"/>
</dbReference>
<feature type="binding site" evidence="2">
    <location>
        <begin position="98"/>
        <end position="99"/>
    </location>
    <ligand>
        <name>CoA</name>
        <dbReference type="ChEBI" id="CHEBI:57287"/>
    </ligand>
</feature>
<keyword evidence="3" id="KW-0479">Metal-binding</keyword>
<feature type="binding site" evidence="2">
    <location>
        <position position="170"/>
    </location>
    <ligand>
        <name>CoA</name>
        <dbReference type="ChEBI" id="CHEBI:57287"/>
    </ligand>
</feature>
<evidence type="ECO:0000256" key="3">
    <source>
        <dbReference type="PIRSR" id="PIRSR603542-2"/>
    </source>
</evidence>
<dbReference type="InterPro" id="IPR003542">
    <property type="entry name" value="Enbac_synth_compD-like"/>
</dbReference>
<feature type="binding site" evidence="3">
    <location>
        <position position="120"/>
    </location>
    <ligand>
        <name>Mg(2+)</name>
        <dbReference type="ChEBI" id="CHEBI:18420"/>
    </ligand>
</feature>
<dbReference type="GO" id="GO:0009366">
    <property type="term" value="C:enterobactin synthetase complex"/>
    <property type="evidence" value="ECO:0007669"/>
    <property type="project" value="InterPro"/>
</dbReference>